<evidence type="ECO:0000313" key="3">
    <source>
        <dbReference type="Proteomes" id="UP000271098"/>
    </source>
</evidence>
<reference evidence="2 3" key="2">
    <citation type="submission" date="2018-11" db="EMBL/GenBank/DDBJ databases">
        <authorList>
            <consortium name="Pathogen Informatics"/>
        </authorList>
    </citation>
    <scope>NUCLEOTIDE SEQUENCE [LARGE SCALE GENOMIC DNA]</scope>
</reference>
<reference evidence="4" key="1">
    <citation type="submission" date="2016-06" db="UniProtKB">
        <authorList>
            <consortium name="WormBaseParasite"/>
        </authorList>
    </citation>
    <scope>IDENTIFICATION</scope>
</reference>
<dbReference type="WBParaSite" id="GPUH_0001195101-mRNA-1">
    <property type="protein sequence ID" value="GPUH_0001195101-mRNA-1"/>
    <property type="gene ID" value="GPUH_0001195101"/>
</dbReference>
<dbReference type="EMBL" id="UYRT01078912">
    <property type="protein sequence ID" value="VDN19540.1"/>
    <property type="molecule type" value="Genomic_DNA"/>
</dbReference>
<name>A0A183DT96_9BILA</name>
<sequence length="94" mass="10481">MLIVGVVTLFAWIALILSFFSLVQVASPIKRLSTSAYLGIQAIAITFCFAVLLLEGSILHAEYKYIKRRAEQKHADDDFLPFMNGSTTLKPTFV</sequence>
<dbReference type="AlphaFoldDB" id="A0A183DT96"/>
<evidence type="ECO:0000313" key="2">
    <source>
        <dbReference type="EMBL" id="VDN19540.1"/>
    </source>
</evidence>
<gene>
    <name evidence="2" type="ORF">GPUH_LOCUS11937</name>
</gene>
<keyword evidence="3" id="KW-1185">Reference proteome</keyword>
<protein>
    <submittedName>
        <fullName evidence="4">Membrane-associating domain-containing protein</fullName>
    </submittedName>
</protein>
<proteinExistence type="predicted"/>
<dbReference type="OrthoDB" id="5874730at2759"/>
<evidence type="ECO:0000313" key="4">
    <source>
        <dbReference type="WBParaSite" id="GPUH_0001195101-mRNA-1"/>
    </source>
</evidence>
<keyword evidence="1" id="KW-0812">Transmembrane</keyword>
<organism evidence="4">
    <name type="scientific">Gongylonema pulchrum</name>
    <dbReference type="NCBI Taxonomy" id="637853"/>
    <lineage>
        <taxon>Eukaryota</taxon>
        <taxon>Metazoa</taxon>
        <taxon>Ecdysozoa</taxon>
        <taxon>Nematoda</taxon>
        <taxon>Chromadorea</taxon>
        <taxon>Rhabditida</taxon>
        <taxon>Spirurina</taxon>
        <taxon>Spiruromorpha</taxon>
        <taxon>Spiruroidea</taxon>
        <taxon>Gongylonematidae</taxon>
        <taxon>Gongylonema</taxon>
    </lineage>
</organism>
<keyword evidence="1" id="KW-0472">Membrane</keyword>
<dbReference type="Proteomes" id="UP000271098">
    <property type="component" value="Unassembled WGS sequence"/>
</dbReference>
<evidence type="ECO:0000256" key="1">
    <source>
        <dbReference type="SAM" id="Phobius"/>
    </source>
</evidence>
<feature type="transmembrane region" description="Helical" evidence="1">
    <location>
        <begin position="35"/>
        <end position="59"/>
    </location>
</feature>
<keyword evidence="1" id="KW-1133">Transmembrane helix</keyword>
<accession>A0A183DT96</accession>